<dbReference type="GO" id="GO:0140359">
    <property type="term" value="F:ABC-type transporter activity"/>
    <property type="evidence" value="ECO:0007669"/>
    <property type="project" value="InterPro"/>
</dbReference>
<gene>
    <name evidence="11" type="ORF">H9Q78_07125</name>
</gene>
<evidence type="ECO:0000256" key="9">
    <source>
        <dbReference type="RuleBase" id="RU361157"/>
    </source>
</evidence>
<feature type="transmembrane region" description="Helical" evidence="9">
    <location>
        <begin position="66"/>
        <end position="85"/>
    </location>
</feature>
<dbReference type="EMBL" id="CP060634">
    <property type="protein sequence ID" value="QNM07000.1"/>
    <property type="molecule type" value="Genomic_DNA"/>
</dbReference>
<evidence type="ECO:0000256" key="1">
    <source>
        <dbReference type="ARBA" id="ARBA00004429"/>
    </source>
</evidence>
<keyword evidence="4 9" id="KW-1003">Cell membrane</keyword>
<feature type="transmembrane region" description="Helical" evidence="9">
    <location>
        <begin position="232"/>
        <end position="251"/>
    </location>
</feature>
<keyword evidence="5" id="KW-0997">Cell inner membrane</keyword>
<evidence type="ECO:0000313" key="12">
    <source>
        <dbReference type="Proteomes" id="UP000515823"/>
    </source>
</evidence>
<evidence type="ECO:0000256" key="5">
    <source>
        <dbReference type="ARBA" id="ARBA00022519"/>
    </source>
</evidence>
<dbReference type="GO" id="GO:0015920">
    <property type="term" value="P:lipopolysaccharide transport"/>
    <property type="evidence" value="ECO:0007669"/>
    <property type="project" value="TreeGrafter"/>
</dbReference>
<dbReference type="AlphaFoldDB" id="A0A7G9G868"/>
<keyword evidence="12" id="KW-1185">Reference proteome</keyword>
<comment type="subcellular location">
    <subcellularLocation>
        <location evidence="1">Cell inner membrane</location>
        <topology evidence="1">Multi-pass membrane protein</topology>
    </subcellularLocation>
    <subcellularLocation>
        <location evidence="9">Cell membrane</location>
        <topology evidence="9">Multi-pass membrane protein</topology>
    </subcellularLocation>
</comment>
<evidence type="ECO:0000256" key="4">
    <source>
        <dbReference type="ARBA" id="ARBA00022475"/>
    </source>
</evidence>
<comment type="similarity">
    <text evidence="2 9">Belongs to the ABC-2 integral membrane protein family.</text>
</comment>
<protein>
    <recommendedName>
        <fullName evidence="9">Transport permease protein</fullName>
    </recommendedName>
</protein>
<dbReference type="PROSITE" id="PS51012">
    <property type="entry name" value="ABC_TM2"/>
    <property type="match status" value="1"/>
</dbReference>
<name>A0A7G9G868_9FIRM</name>
<dbReference type="PANTHER" id="PTHR30413:SF8">
    <property type="entry name" value="TRANSPORT PERMEASE PROTEIN"/>
    <property type="match status" value="1"/>
</dbReference>
<dbReference type="InterPro" id="IPR013525">
    <property type="entry name" value="ABC2_TM"/>
</dbReference>
<dbReference type="Pfam" id="PF01061">
    <property type="entry name" value="ABC2_membrane"/>
    <property type="match status" value="1"/>
</dbReference>
<feature type="transmembrane region" description="Helical" evidence="9">
    <location>
        <begin position="175"/>
        <end position="194"/>
    </location>
</feature>
<evidence type="ECO:0000313" key="11">
    <source>
        <dbReference type="EMBL" id="QNM07000.1"/>
    </source>
</evidence>
<feature type="transmembrane region" description="Helical" evidence="9">
    <location>
        <begin position="106"/>
        <end position="134"/>
    </location>
</feature>
<sequence>MTAGLKFLYTLERYNFLLHQLVARDFKTKYKRSVLGVFWSFLNPLLTMGVQYVVFSRIFRFDIPAYPVYLLTGVVFFNFFTDATSQAMNAITGNASLITKVYVPKYIYPISKVLSTSINLLLSLIPLFLVAVITGQKITLAYLLIPFGVICFLTFVIGVSFILSTAMVFFRDMQFLWGVFTMLWMYATPIIYPVSLLEGTFLLTFQKINPMYYYMCFFRTIIIDGVSPEPTQYIMCLGFALAALLVGGLIFRKAQDQFVLHI</sequence>
<proteinExistence type="inferred from homology"/>
<evidence type="ECO:0000256" key="3">
    <source>
        <dbReference type="ARBA" id="ARBA00022448"/>
    </source>
</evidence>
<keyword evidence="3 9" id="KW-0813">Transport</keyword>
<evidence type="ECO:0000259" key="10">
    <source>
        <dbReference type="PROSITE" id="PS51012"/>
    </source>
</evidence>
<accession>A0A7G9G868</accession>
<evidence type="ECO:0000256" key="6">
    <source>
        <dbReference type="ARBA" id="ARBA00022692"/>
    </source>
</evidence>
<dbReference type="KEGG" id="qdo:H9Q78_07125"/>
<organism evidence="11 12">
    <name type="scientific">Qiania dongpingensis</name>
    <dbReference type="NCBI Taxonomy" id="2763669"/>
    <lineage>
        <taxon>Bacteria</taxon>
        <taxon>Bacillati</taxon>
        <taxon>Bacillota</taxon>
        <taxon>Clostridia</taxon>
        <taxon>Lachnospirales</taxon>
        <taxon>Lachnospiraceae</taxon>
        <taxon>Qiania</taxon>
    </lineage>
</organism>
<reference evidence="11 12" key="1">
    <citation type="submission" date="2020-08" db="EMBL/GenBank/DDBJ databases">
        <authorList>
            <person name="Liu C."/>
            <person name="Sun Q."/>
        </authorList>
    </citation>
    <scope>NUCLEOTIDE SEQUENCE [LARGE SCALE GENOMIC DNA]</scope>
    <source>
        <strain evidence="11 12">NSJ-38</strain>
    </source>
</reference>
<evidence type="ECO:0000256" key="8">
    <source>
        <dbReference type="ARBA" id="ARBA00023136"/>
    </source>
</evidence>
<keyword evidence="6 9" id="KW-0812">Transmembrane</keyword>
<keyword evidence="8 9" id="KW-0472">Membrane</keyword>
<evidence type="ECO:0000256" key="2">
    <source>
        <dbReference type="ARBA" id="ARBA00007783"/>
    </source>
</evidence>
<dbReference type="Proteomes" id="UP000515823">
    <property type="component" value="Chromosome"/>
</dbReference>
<dbReference type="PANTHER" id="PTHR30413">
    <property type="entry name" value="INNER MEMBRANE TRANSPORT PERMEASE"/>
    <property type="match status" value="1"/>
</dbReference>
<dbReference type="GO" id="GO:0005886">
    <property type="term" value="C:plasma membrane"/>
    <property type="evidence" value="ECO:0007669"/>
    <property type="project" value="UniProtKB-SubCell"/>
</dbReference>
<feature type="transmembrane region" description="Helical" evidence="9">
    <location>
        <begin position="140"/>
        <end position="163"/>
    </location>
</feature>
<feature type="domain" description="ABC transmembrane type-2" evidence="10">
    <location>
        <begin position="35"/>
        <end position="254"/>
    </location>
</feature>
<dbReference type="InterPro" id="IPR047817">
    <property type="entry name" value="ABC2_TM_bact-type"/>
</dbReference>
<feature type="transmembrane region" description="Helical" evidence="9">
    <location>
        <begin position="34"/>
        <end position="54"/>
    </location>
</feature>
<evidence type="ECO:0000256" key="7">
    <source>
        <dbReference type="ARBA" id="ARBA00022989"/>
    </source>
</evidence>
<keyword evidence="7 9" id="KW-1133">Transmembrane helix</keyword>